<gene>
    <name evidence="2" type="primary">POLX_481</name>
    <name evidence="2" type="ORF">CK203_013886</name>
</gene>
<sequence length="375" mass="42280">MVRCMLSNSSLLEFQWGEALRTATYILNQVPSKSVLKTPYELWSGKKPSLHHFHVWGCKAEVRPYNPQSKKPDPKTISGFFVGYCIGSRGSRFYCPSHTTRIIELDRVAYFEDLSNPGSQHWKAAKKVLRYLQGTKDLMLTYQRTSLLDVVGFCDADFAGCIDDKKSTLGYIFMMAGGAVSWKSVKQTLTASSTMKAEYVACYEACCHAMWMWNFVLALGVVDSICRPLKLFCDNSAAVAFSKNTRSISRSKHIDVKFYFVKEKVAESLIDIEHMSTKKGKNSLPRNSRTIKHWRSILNTRKEQEMAFHGINQVPSPGMGSGHLLKLDTRYDAFSAHTNLSELLPIEDVNNFTVSDQGNVGGDIRYLILYGGLVE</sequence>
<dbReference type="PANTHER" id="PTHR11439">
    <property type="entry name" value="GAG-POL-RELATED RETROTRANSPOSON"/>
    <property type="match status" value="1"/>
</dbReference>
<dbReference type="Gene3D" id="3.30.420.10">
    <property type="entry name" value="Ribonuclease H-like superfamily/Ribonuclease H"/>
    <property type="match status" value="1"/>
</dbReference>
<dbReference type="EMBL" id="QGNW01000039">
    <property type="protein sequence ID" value="RVX09191.1"/>
    <property type="molecule type" value="Genomic_DNA"/>
</dbReference>
<reference evidence="2 3" key="1">
    <citation type="journal article" date="2018" name="PLoS Genet.">
        <title>Population sequencing reveals clonal diversity and ancestral inbreeding in the grapevine cultivar Chardonnay.</title>
        <authorList>
            <person name="Roach M.J."/>
            <person name="Johnson D.L."/>
            <person name="Bohlmann J."/>
            <person name="van Vuuren H.J."/>
            <person name="Jones S.J."/>
            <person name="Pretorius I.S."/>
            <person name="Schmidt S.A."/>
            <person name="Borneman A.R."/>
        </authorList>
    </citation>
    <scope>NUCLEOTIDE SEQUENCE [LARGE SCALE GENOMIC DNA]</scope>
    <source>
        <strain evidence="3">cv. Chardonnay</strain>
        <tissue evidence="2">Leaf</tissue>
    </source>
</reference>
<name>A0A438JJQ2_VITVI</name>
<accession>A0A438JJQ2</accession>
<comment type="caution">
    <text evidence="2">The sequence shown here is derived from an EMBL/GenBank/DDBJ whole genome shotgun (WGS) entry which is preliminary data.</text>
</comment>
<protein>
    <submittedName>
        <fullName evidence="2">Retrovirus-related Pol polyprotein from transposon TNT 1-94</fullName>
    </submittedName>
</protein>
<dbReference type="PANTHER" id="PTHR11439:SF467">
    <property type="entry name" value="INTEGRASE CATALYTIC DOMAIN-CONTAINING PROTEIN"/>
    <property type="match status" value="1"/>
</dbReference>
<dbReference type="InterPro" id="IPR057670">
    <property type="entry name" value="SH3_retrovirus"/>
</dbReference>
<dbReference type="InterPro" id="IPR036397">
    <property type="entry name" value="RNaseH_sf"/>
</dbReference>
<evidence type="ECO:0000313" key="3">
    <source>
        <dbReference type="Proteomes" id="UP000288805"/>
    </source>
</evidence>
<dbReference type="AlphaFoldDB" id="A0A438JJQ2"/>
<dbReference type="Pfam" id="PF25597">
    <property type="entry name" value="SH3_retrovirus"/>
    <property type="match status" value="1"/>
</dbReference>
<proteinExistence type="predicted"/>
<dbReference type="CDD" id="cd09272">
    <property type="entry name" value="RNase_HI_RT_Ty1"/>
    <property type="match status" value="1"/>
</dbReference>
<dbReference type="Proteomes" id="UP000288805">
    <property type="component" value="Unassembled WGS sequence"/>
</dbReference>
<organism evidence="2 3">
    <name type="scientific">Vitis vinifera</name>
    <name type="common">Grape</name>
    <dbReference type="NCBI Taxonomy" id="29760"/>
    <lineage>
        <taxon>Eukaryota</taxon>
        <taxon>Viridiplantae</taxon>
        <taxon>Streptophyta</taxon>
        <taxon>Embryophyta</taxon>
        <taxon>Tracheophyta</taxon>
        <taxon>Spermatophyta</taxon>
        <taxon>Magnoliopsida</taxon>
        <taxon>eudicotyledons</taxon>
        <taxon>Gunneridae</taxon>
        <taxon>Pentapetalae</taxon>
        <taxon>rosids</taxon>
        <taxon>Vitales</taxon>
        <taxon>Vitaceae</taxon>
        <taxon>Viteae</taxon>
        <taxon>Vitis</taxon>
    </lineage>
</organism>
<evidence type="ECO:0000259" key="1">
    <source>
        <dbReference type="Pfam" id="PF25597"/>
    </source>
</evidence>
<feature type="domain" description="Retroviral polymerase SH3-like" evidence="1">
    <location>
        <begin position="58"/>
        <end position="120"/>
    </location>
</feature>
<evidence type="ECO:0000313" key="2">
    <source>
        <dbReference type="EMBL" id="RVX09191.1"/>
    </source>
</evidence>
<dbReference type="GO" id="GO:0003676">
    <property type="term" value="F:nucleic acid binding"/>
    <property type="evidence" value="ECO:0007669"/>
    <property type="project" value="InterPro"/>
</dbReference>